<dbReference type="AlphaFoldDB" id="A0A367R937"/>
<dbReference type="EMBL" id="LXQE01000162">
    <property type="protein sequence ID" value="RCJ33026.1"/>
    <property type="molecule type" value="Genomic_DNA"/>
</dbReference>
<proteinExistence type="predicted"/>
<evidence type="ECO:0000313" key="1">
    <source>
        <dbReference type="EMBL" id="RCJ33026.1"/>
    </source>
</evidence>
<reference evidence="1 2" key="1">
    <citation type="submission" date="2016-04" db="EMBL/GenBank/DDBJ databases">
        <authorList>
            <person name="Evans L.H."/>
            <person name="Alamgir A."/>
            <person name="Owens N."/>
            <person name="Weber N.D."/>
            <person name="Virtaneva K."/>
            <person name="Barbian K."/>
            <person name="Babar A."/>
            <person name="Rosenke K."/>
        </authorList>
    </citation>
    <scope>NUCLEOTIDE SEQUENCE [LARGE SCALE GENOMIC DNA]</scope>
    <source>
        <strain evidence="1">NIES-2108</strain>
    </source>
</reference>
<evidence type="ECO:0000313" key="2">
    <source>
        <dbReference type="Proteomes" id="UP000252085"/>
    </source>
</evidence>
<comment type="caution">
    <text evidence="1">The sequence shown here is derived from an EMBL/GenBank/DDBJ whole genome shotgun (WGS) entry which is preliminary data.</text>
</comment>
<organism evidence="1 2">
    <name type="scientific">Nostoc punctiforme NIES-2108</name>
    <dbReference type="NCBI Taxonomy" id="1356359"/>
    <lineage>
        <taxon>Bacteria</taxon>
        <taxon>Bacillati</taxon>
        <taxon>Cyanobacteriota</taxon>
        <taxon>Cyanophyceae</taxon>
        <taxon>Nostocales</taxon>
        <taxon>Nostocaceae</taxon>
        <taxon>Nostoc</taxon>
    </lineage>
</organism>
<accession>A0A367R937</accession>
<protein>
    <submittedName>
        <fullName evidence="1">Uncharacterized protein</fullName>
    </submittedName>
</protein>
<sequence length="82" mass="9163">MMGTDMVSIPITLEQLITAVQQLQPDERAKVARALIQIDLRSDLTALIQEFYAEPPVNEITDDEIRAEIKAVRQQSINSTAP</sequence>
<name>A0A367R937_NOSPU</name>
<gene>
    <name evidence="1" type="ORF">A6769_26740</name>
</gene>
<dbReference type="Proteomes" id="UP000252085">
    <property type="component" value="Unassembled WGS sequence"/>
</dbReference>